<organism evidence="2 3">
    <name type="scientific">Leptolyngbya cf. ectocarpi LEGE 11479</name>
    <dbReference type="NCBI Taxonomy" id="1828722"/>
    <lineage>
        <taxon>Bacteria</taxon>
        <taxon>Bacillati</taxon>
        <taxon>Cyanobacteriota</taxon>
        <taxon>Cyanophyceae</taxon>
        <taxon>Leptolyngbyales</taxon>
        <taxon>Leptolyngbyaceae</taxon>
        <taxon>Leptolyngbya group</taxon>
        <taxon>Leptolyngbya</taxon>
    </lineage>
</organism>
<dbReference type="Proteomes" id="UP000615026">
    <property type="component" value="Unassembled WGS sequence"/>
</dbReference>
<sequence length="74" mass="8551">MADSLDQEPETKKVKEPPAQRKRKKTGKRSDPNYIQVGAYIPRTLNEDVKIKLVRHDGDFSDLITELLEKWVAD</sequence>
<protein>
    <recommendedName>
        <fullName evidence="4">CopG family transcriptional regulator</fullName>
    </recommendedName>
</protein>
<feature type="region of interest" description="Disordered" evidence="1">
    <location>
        <begin position="1"/>
        <end position="33"/>
    </location>
</feature>
<evidence type="ECO:0000313" key="2">
    <source>
        <dbReference type="EMBL" id="MBE9070354.1"/>
    </source>
</evidence>
<evidence type="ECO:0008006" key="4">
    <source>
        <dbReference type="Google" id="ProtNLM"/>
    </source>
</evidence>
<gene>
    <name evidence="2" type="ORF">IQ260_27295</name>
</gene>
<evidence type="ECO:0000256" key="1">
    <source>
        <dbReference type="SAM" id="MobiDB-lite"/>
    </source>
</evidence>
<reference evidence="2" key="1">
    <citation type="submission" date="2020-10" db="EMBL/GenBank/DDBJ databases">
        <authorList>
            <person name="Castelo-Branco R."/>
            <person name="Eusebio N."/>
            <person name="Adriana R."/>
            <person name="Vieira A."/>
            <person name="Brugerolle De Fraissinette N."/>
            <person name="Rezende De Castro R."/>
            <person name="Schneider M.P."/>
            <person name="Vasconcelos V."/>
            <person name="Leao P.N."/>
        </authorList>
    </citation>
    <scope>NUCLEOTIDE SEQUENCE</scope>
    <source>
        <strain evidence="2">LEGE 11479</strain>
    </source>
</reference>
<dbReference type="AlphaFoldDB" id="A0A928ZZG9"/>
<name>A0A928ZZG9_LEPEC</name>
<proteinExistence type="predicted"/>
<keyword evidence="3" id="KW-1185">Reference proteome</keyword>
<feature type="compositionally biased region" description="Basic and acidic residues" evidence="1">
    <location>
        <begin position="9"/>
        <end position="19"/>
    </location>
</feature>
<dbReference type="EMBL" id="JADEXP010000417">
    <property type="protein sequence ID" value="MBE9070354.1"/>
    <property type="molecule type" value="Genomic_DNA"/>
</dbReference>
<evidence type="ECO:0000313" key="3">
    <source>
        <dbReference type="Proteomes" id="UP000615026"/>
    </source>
</evidence>
<accession>A0A928ZZG9</accession>
<comment type="caution">
    <text evidence="2">The sequence shown here is derived from an EMBL/GenBank/DDBJ whole genome shotgun (WGS) entry which is preliminary data.</text>
</comment>